<sequence>MPRSHSIVLIFLVYTDQLSTGGELSNQDVVRNDKRPYQRASEQGIMDAQEKDLATAGSVEGPVAVEHKGE</sequence>
<evidence type="ECO:0000256" key="1">
    <source>
        <dbReference type="SAM" id="SignalP"/>
    </source>
</evidence>
<comment type="caution">
    <text evidence="2">The sequence shown here is derived from an EMBL/GenBank/DDBJ whole genome shotgun (WGS) entry which is preliminary data.</text>
</comment>
<organism evidence="2 3">
    <name type="scientific">Cotesia glomerata</name>
    <name type="common">Lepidopteran parasitic wasp</name>
    <name type="synonym">Apanteles glomeratus</name>
    <dbReference type="NCBI Taxonomy" id="32391"/>
    <lineage>
        <taxon>Eukaryota</taxon>
        <taxon>Metazoa</taxon>
        <taxon>Ecdysozoa</taxon>
        <taxon>Arthropoda</taxon>
        <taxon>Hexapoda</taxon>
        <taxon>Insecta</taxon>
        <taxon>Pterygota</taxon>
        <taxon>Neoptera</taxon>
        <taxon>Endopterygota</taxon>
        <taxon>Hymenoptera</taxon>
        <taxon>Apocrita</taxon>
        <taxon>Ichneumonoidea</taxon>
        <taxon>Braconidae</taxon>
        <taxon>Microgastrinae</taxon>
        <taxon>Cotesia</taxon>
    </lineage>
</organism>
<reference evidence="2 3" key="1">
    <citation type="journal article" date="2021" name="J. Hered.">
        <title>A chromosome-level genome assembly of the parasitoid wasp, Cotesia glomerata (Hymenoptera: Braconidae).</title>
        <authorList>
            <person name="Pinto B.J."/>
            <person name="Weis J.J."/>
            <person name="Gamble T."/>
            <person name="Ode P.J."/>
            <person name="Paul R."/>
            <person name="Zaspel J.M."/>
        </authorList>
    </citation>
    <scope>NUCLEOTIDE SEQUENCE [LARGE SCALE GENOMIC DNA]</scope>
    <source>
        <strain evidence="2">CgM1</strain>
    </source>
</reference>
<dbReference type="Proteomes" id="UP000826195">
    <property type="component" value="Unassembled WGS sequence"/>
</dbReference>
<evidence type="ECO:0000313" key="2">
    <source>
        <dbReference type="EMBL" id="KAH0550305.1"/>
    </source>
</evidence>
<name>A0AAV7IDD8_COTGL</name>
<evidence type="ECO:0000313" key="3">
    <source>
        <dbReference type="Proteomes" id="UP000826195"/>
    </source>
</evidence>
<keyword evidence="1" id="KW-0732">Signal</keyword>
<dbReference type="EMBL" id="JAHXZJ010001864">
    <property type="protein sequence ID" value="KAH0550305.1"/>
    <property type="molecule type" value="Genomic_DNA"/>
</dbReference>
<keyword evidence="3" id="KW-1185">Reference proteome</keyword>
<feature type="chain" id="PRO_5043507560" evidence="1">
    <location>
        <begin position="22"/>
        <end position="70"/>
    </location>
</feature>
<protein>
    <submittedName>
        <fullName evidence="2">Uncharacterized protein</fullName>
    </submittedName>
</protein>
<accession>A0AAV7IDD8</accession>
<proteinExistence type="predicted"/>
<gene>
    <name evidence="2" type="ORF">KQX54_018601</name>
</gene>
<feature type="signal peptide" evidence="1">
    <location>
        <begin position="1"/>
        <end position="21"/>
    </location>
</feature>
<dbReference type="AlphaFoldDB" id="A0AAV7IDD8"/>